<comment type="caution">
    <text evidence="2">The sequence shown here is derived from an EMBL/GenBank/DDBJ whole genome shotgun (WGS) entry which is preliminary data.</text>
</comment>
<dbReference type="EMBL" id="JACVVK020000016">
    <property type="protein sequence ID" value="KAK7504201.1"/>
    <property type="molecule type" value="Genomic_DNA"/>
</dbReference>
<evidence type="ECO:0000313" key="3">
    <source>
        <dbReference type="Proteomes" id="UP001519460"/>
    </source>
</evidence>
<accession>A0ABD0LYB4</accession>
<evidence type="ECO:0000313" key="2">
    <source>
        <dbReference type="EMBL" id="KAK7504201.1"/>
    </source>
</evidence>
<reference evidence="2 3" key="1">
    <citation type="journal article" date="2023" name="Sci. Data">
        <title>Genome assembly of the Korean intertidal mud-creeper Batillaria attramentaria.</title>
        <authorList>
            <person name="Patra A.K."/>
            <person name="Ho P.T."/>
            <person name="Jun S."/>
            <person name="Lee S.J."/>
            <person name="Kim Y."/>
            <person name="Won Y.J."/>
        </authorList>
    </citation>
    <scope>NUCLEOTIDE SEQUENCE [LARGE SCALE GENOMIC DNA]</scope>
    <source>
        <strain evidence="2">Wonlab-2016</strain>
    </source>
</reference>
<feature type="region of interest" description="Disordered" evidence="1">
    <location>
        <begin position="1"/>
        <end position="24"/>
    </location>
</feature>
<proteinExistence type="predicted"/>
<name>A0ABD0LYB4_9CAEN</name>
<gene>
    <name evidence="2" type="ORF">BaRGS_00004505</name>
</gene>
<keyword evidence="3" id="KW-1185">Reference proteome</keyword>
<evidence type="ECO:0000256" key="1">
    <source>
        <dbReference type="SAM" id="MobiDB-lite"/>
    </source>
</evidence>
<protein>
    <submittedName>
        <fullName evidence="2">Uncharacterized protein</fullName>
    </submittedName>
</protein>
<organism evidence="2 3">
    <name type="scientific">Batillaria attramentaria</name>
    <dbReference type="NCBI Taxonomy" id="370345"/>
    <lineage>
        <taxon>Eukaryota</taxon>
        <taxon>Metazoa</taxon>
        <taxon>Spiralia</taxon>
        <taxon>Lophotrochozoa</taxon>
        <taxon>Mollusca</taxon>
        <taxon>Gastropoda</taxon>
        <taxon>Caenogastropoda</taxon>
        <taxon>Sorbeoconcha</taxon>
        <taxon>Cerithioidea</taxon>
        <taxon>Batillariidae</taxon>
        <taxon>Batillaria</taxon>
    </lineage>
</organism>
<dbReference type="AlphaFoldDB" id="A0ABD0LYB4"/>
<sequence length="104" mass="11176">MPECCRPGGRDGPKRVGQGGGGVGRGGCRAGQLIATAHMRLATKDVNKYGVSSSPTNCSVPDNTVTVMYCCRLLRIRQAISSRLMIFYVTVAIVYDQTPLIIQD</sequence>
<dbReference type="Proteomes" id="UP001519460">
    <property type="component" value="Unassembled WGS sequence"/>
</dbReference>